<reference evidence="3 4" key="1">
    <citation type="submission" date="2019-05" db="EMBL/GenBank/DDBJ databases">
        <title>Verrucobacter flavum gen. nov., sp. nov. a new member of the family Verrucomicrobiaceae.</title>
        <authorList>
            <person name="Szuroczki S."/>
            <person name="Abbaszade G."/>
            <person name="Szabo A."/>
            <person name="Felfoldi T."/>
            <person name="Schumann P."/>
            <person name="Boka K."/>
            <person name="Keki Z."/>
            <person name="Toumi M."/>
            <person name="Toth E."/>
        </authorList>
    </citation>
    <scope>NUCLEOTIDE SEQUENCE [LARGE SCALE GENOMIC DNA]</scope>
    <source>
        <strain evidence="3 4">MG-N-17</strain>
    </source>
</reference>
<organism evidence="3 4">
    <name type="scientific">Phragmitibacter flavus</name>
    <dbReference type="NCBI Taxonomy" id="2576071"/>
    <lineage>
        <taxon>Bacteria</taxon>
        <taxon>Pseudomonadati</taxon>
        <taxon>Verrucomicrobiota</taxon>
        <taxon>Verrucomicrobiia</taxon>
        <taxon>Verrucomicrobiales</taxon>
        <taxon>Verrucomicrobiaceae</taxon>
        <taxon>Phragmitibacter</taxon>
    </lineage>
</organism>
<dbReference type="Gene3D" id="3.40.50.150">
    <property type="entry name" value="Vaccinia Virus protein VP39"/>
    <property type="match status" value="1"/>
</dbReference>
<evidence type="ECO:0000313" key="3">
    <source>
        <dbReference type="EMBL" id="TLD71129.1"/>
    </source>
</evidence>
<dbReference type="RefSeq" id="WP_138085957.1">
    <property type="nucleotide sequence ID" value="NZ_VAUV01000006.1"/>
</dbReference>
<dbReference type="AlphaFoldDB" id="A0A5R8KHP0"/>
<dbReference type="GO" id="GO:0008170">
    <property type="term" value="F:N-methyltransferase activity"/>
    <property type="evidence" value="ECO:0007669"/>
    <property type="project" value="InterPro"/>
</dbReference>
<dbReference type="GO" id="GO:0003677">
    <property type="term" value="F:DNA binding"/>
    <property type="evidence" value="ECO:0007669"/>
    <property type="project" value="InterPro"/>
</dbReference>
<dbReference type="EMBL" id="VAUV01000006">
    <property type="protein sequence ID" value="TLD71129.1"/>
    <property type="molecule type" value="Genomic_DNA"/>
</dbReference>
<dbReference type="Proteomes" id="UP000306196">
    <property type="component" value="Unassembled WGS sequence"/>
</dbReference>
<sequence>MQSSNSQAFIGELEKKLWTTADKLWSNLDAAVYGKESGPITRRLAAINMAICGIDFGKQPADTVTRDQLPEFPADILLANQPFIIKELGNGVLEGEWWLLSKVFKKPIISAYSRWYDERMYDIR</sequence>
<evidence type="ECO:0000256" key="1">
    <source>
        <dbReference type="ARBA" id="ARBA00006594"/>
    </source>
</evidence>
<evidence type="ECO:0000313" key="4">
    <source>
        <dbReference type="Proteomes" id="UP000306196"/>
    </source>
</evidence>
<comment type="caution">
    <text evidence="3">The sequence shown here is derived from an EMBL/GenBank/DDBJ whole genome shotgun (WGS) entry which is preliminary data.</text>
</comment>
<accession>A0A5R8KHP0</accession>
<feature type="domain" description="DNA methylase adenine-specific" evidence="2">
    <location>
        <begin position="26"/>
        <end position="86"/>
    </location>
</feature>
<dbReference type="Pfam" id="PF02384">
    <property type="entry name" value="N6_Mtase"/>
    <property type="match status" value="1"/>
</dbReference>
<evidence type="ECO:0000259" key="2">
    <source>
        <dbReference type="Pfam" id="PF02384"/>
    </source>
</evidence>
<dbReference type="OrthoDB" id="9814572at2"/>
<protein>
    <recommendedName>
        <fullName evidence="2">DNA methylase adenine-specific domain-containing protein</fullName>
    </recommendedName>
</protein>
<dbReference type="SUPFAM" id="SSF53335">
    <property type="entry name" value="S-adenosyl-L-methionine-dependent methyltransferases"/>
    <property type="match status" value="1"/>
</dbReference>
<dbReference type="InterPro" id="IPR003356">
    <property type="entry name" value="DNA_methylase_A-5"/>
</dbReference>
<name>A0A5R8KHP0_9BACT</name>
<gene>
    <name evidence="3" type="ORF">FEM03_09455</name>
</gene>
<dbReference type="InterPro" id="IPR029063">
    <property type="entry name" value="SAM-dependent_MTases_sf"/>
</dbReference>
<proteinExistence type="inferred from homology"/>
<keyword evidence="4" id="KW-1185">Reference proteome</keyword>
<comment type="similarity">
    <text evidence="1">Belongs to the N(4)/N(6)-methyltransferase family.</text>
</comment>